<keyword evidence="3 5" id="KW-1133">Transmembrane helix</keyword>
<feature type="transmembrane region" description="Helical" evidence="5">
    <location>
        <begin position="292"/>
        <end position="310"/>
    </location>
</feature>
<feature type="transmembrane region" description="Helical" evidence="5">
    <location>
        <begin position="114"/>
        <end position="134"/>
    </location>
</feature>
<feature type="transmembrane region" description="Helical" evidence="5">
    <location>
        <begin position="380"/>
        <end position="402"/>
    </location>
</feature>
<evidence type="ECO:0000256" key="5">
    <source>
        <dbReference type="SAM" id="Phobius"/>
    </source>
</evidence>
<dbReference type="GO" id="GO:0022857">
    <property type="term" value="F:transmembrane transporter activity"/>
    <property type="evidence" value="ECO:0007669"/>
    <property type="project" value="InterPro"/>
</dbReference>
<evidence type="ECO:0000256" key="1">
    <source>
        <dbReference type="ARBA" id="ARBA00004651"/>
    </source>
</evidence>
<comment type="subcellular location">
    <subcellularLocation>
        <location evidence="1">Cell membrane</location>
        <topology evidence="1">Multi-pass membrane protein</topology>
    </subcellularLocation>
</comment>
<dbReference type="OrthoDB" id="5171875at2"/>
<gene>
    <name evidence="7" type="ORF">BBIA_0416</name>
</gene>
<feature type="transmembrane region" description="Helical" evidence="5">
    <location>
        <begin position="351"/>
        <end position="374"/>
    </location>
</feature>
<dbReference type="PROSITE" id="PS50850">
    <property type="entry name" value="MFS"/>
    <property type="match status" value="1"/>
</dbReference>
<evidence type="ECO:0000256" key="2">
    <source>
        <dbReference type="ARBA" id="ARBA00022692"/>
    </source>
</evidence>
<feature type="transmembrane region" description="Helical" evidence="5">
    <location>
        <begin position="89"/>
        <end position="108"/>
    </location>
</feature>
<feature type="transmembrane region" description="Helical" evidence="5">
    <location>
        <begin position="55"/>
        <end position="77"/>
    </location>
</feature>
<feature type="transmembrane region" description="Helical" evidence="5">
    <location>
        <begin position="155"/>
        <end position="176"/>
    </location>
</feature>
<dbReference type="Proteomes" id="UP000029108">
    <property type="component" value="Unassembled WGS sequence"/>
</dbReference>
<dbReference type="Pfam" id="PF07690">
    <property type="entry name" value="MFS_1"/>
    <property type="match status" value="1"/>
</dbReference>
<reference evidence="7 8" key="1">
    <citation type="submission" date="2014-03" db="EMBL/GenBank/DDBJ databases">
        <title>Genomics of Bifidobacteria.</title>
        <authorList>
            <person name="Ventura M."/>
            <person name="Milani C."/>
            <person name="Lugli G.A."/>
        </authorList>
    </citation>
    <scope>NUCLEOTIDE SEQUENCE [LARGE SCALE GENOMIC DNA]</scope>
    <source>
        <strain evidence="7 8">DSM 23969</strain>
    </source>
</reference>
<dbReference type="PANTHER" id="PTHR23542:SF1">
    <property type="entry name" value="MAJOR FACILITATOR SUPERFAMILY (MFS) PROFILE DOMAIN-CONTAINING PROTEIN"/>
    <property type="match status" value="1"/>
</dbReference>
<organism evidence="7 8">
    <name type="scientific">Bifidobacterium biavatii DSM 23969</name>
    <dbReference type="NCBI Taxonomy" id="1437608"/>
    <lineage>
        <taxon>Bacteria</taxon>
        <taxon>Bacillati</taxon>
        <taxon>Actinomycetota</taxon>
        <taxon>Actinomycetes</taxon>
        <taxon>Bifidobacteriales</taxon>
        <taxon>Bifidobacteriaceae</taxon>
        <taxon>Bifidobacterium</taxon>
    </lineage>
</organism>
<dbReference type="GO" id="GO:0005886">
    <property type="term" value="C:plasma membrane"/>
    <property type="evidence" value="ECO:0007669"/>
    <property type="project" value="UniProtKB-SubCell"/>
</dbReference>
<proteinExistence type="predicted"/>
<dbReference type="EMBL" id="JGYN01000004">
    <property type="protein sequence ID" value="KFI52732.1"/>
    <property type="molecule type" value="Genomic_DNA"/>
</dbReference>
<evidence type="ECO:0000313" key="8">
    <source>
        <dbReference type="Proteomes" id="UP000029108"/>
    </source>
</evidence>
<name>A0A087A1T2_9BIFI</name>
<dbReference type="AlphaFoldDB" id="A0A087A1T2"/>
<feature type="domain" description="Major facilitator superfamily (MFS) profile" evidence="6">
    <location>
        <begin position="227"/>
        <end position="412"/>
    </location>
</feature>
<evidence type="ECO:0000256" key="3">
    <source>
        <dbReference type="ARBA" id="ARBA00022989"/>
    </source>
</evidence>
<keyword evidence="8" id="KW-1185">Reference proteome</keyword>
<evidence type="ECO:0000313" key="7">
    <source>
        <dbReference type="EMBL" id="KFI52732.1"/>
    </source>
</evidence>
<dbReference type="PANTHER" id="PTHR23542">
    <property type="match status" value="1"/>
</dbReference>
<feature type="transmembrane region" description="Helical" evidence="5">
    <location>
        <begin position="26"/>
        <end position="49"/>
    </location>
</feature>
<dbReference type="STRING" id="1437608.GCA_000771645_02279"/>
<keyword evidence="2 5" id="KW-0812">Transmembrane</keyword>
<sequence length="412" mass="43128">MTQRQRKDRHNGTGYSELFATAHIPFLVVSSVLARMPLGSSVMLVVLLVSSHYDAAAAGSATALMTGVMAVCAPLFGKLIDLGKAPVSLIALGVLQFAGIIGLVISAMANFPVIAVYFCSLLTGITTPPVAGTTRSLWSSTVSSQLVPVAYDLEVLIVDVLYVAGPLMASMMMVIFDPGMALGLVYGLMACGCILLAMSRPVRNYAATVTALSSETESHRPLLGDANVVCLLLVCLFTGAFSGWVETAVPLFYSQLQQTALSGMAISIWSIGSIVGILLFTRFHPKHATTTVQLTLFTGLYCLACALLILPHNAYSLIAILFLVGVAVSPGTSLQYQLAGQLTPQNRQGEMFSWVNTAMGVGLAIGSFGAGQVADGLNVHLLFLLPVGFVMLATGAAGALLAHSGVAVPEER</sequence>
<dbReference type="InterPro" id="IPR020846">
    <property type="entry name" value="MFS_dom"/>
</dbReference>
<feature type="transmembrane region" description="Helical" evidence="5">
    <location>
        <begin position="261"/>
        <end position="280"/>
    </location>
</feature>
<feature type="transmembrane region" description="Helical" evidence="5">
    <location>
        <begin position="222"/>
        <end position="241"/>
    </location>
</feature>
<evidence type="ECO:0000256" key="4">
    <source>
        <dbReference type="ARBA" id="ARBA00023136"/>
    </source>
</evidence>
<dbReference type="eggNOG" id="COG2814">
    <property type="taxonomic scope" value="Bacteria"/>
</dbReference>
<accession>A0A087A1T2</accession>
<feature type="transmembrane region" description="Helical" evidence="5">
    <location>
        <begin position="182"/>
        <end position="202"/>
    </location>
</feature>
<dbReference type="SUPFAM" id="SSF103473">
    <property type="entry name" value="MFS general substrate transporter"/>
    <property type="match status" value="1"/>
</dbReference>
<protein>
    <submittedName>
        <fullName evidence="7">MFS transporter</fullName>
    </submittedName>
</protein>
<dbReference type="InterPro" id="IPR011701">
    <property type="entry name" value="MFS"/>
</dbReference>
<dbReference type="Gene3D" id="1.20.1250.20">
    <property type="entry name" value="MFS general substrate transporter like domains"/>
    <property type="match status" value="1"/>
</dbReference>
<dbReference type="InterPro" id="IPR036259">
    <property type="entry name" value="MFS_trans_sf"/>
</dbReference>
<keyword evidence="4 5" id="KW-0472">Membrane</keyword>
<evidence type="ECO:0000259" key="6">
    <source>
        <dbReference type="PROSITE" id="PS50850"/>
    </source>
</evidence>
<comment type="caution">
    <text evidence="7">The sequence shown here is derived from an EMBL/GenBank/DDBJ whole genome shotgun (WGS) entry which is preliminary data.</text>
</comment>
<feature type="transmembrane region" description="Helical" evidence="5">
    <location>
        <begin position="316"/>
        <end position="339"/>
    </location>
</feature>
<dbReference type="RefSeq" id="WP_033492943.1">
    <property type="nucleotide sequence ID" value="NZ_JDUU01000006.1"/>
</dbReference>